<dbReference type="InterPro" id="IPR045931">
    <property type="entry name" value="DUF6350"/>
</dbReference>
<dbReference type="Pfam" id="PF19877">
    <property type="entry name" value="DUF6350"/>
    <property type="match status" value="1"/>
</dbReference>
<dbReference type="Proteomes" id="UP000219565">
    <property type="component" value="Unassembled WGS sequence"/>
</dbReference>
<keyword evidence="4" id="KW-1185">Reference proteome</keyword>
<evidence type="ECO:0000256" key="2">
    <source>
        <dbReference type="SAM" id="Phobius"/>
    </source>
</evidence>
<feature type="compositionally biased region" description="Acidic residues" evidence="1">
    <location>
        <begin position="439"/>
        <end position="453"/>
    </location>
</feature>
<feature type="transmembrane region" description="Helical" evidence="2">
    <location>
        <begin position="82"/>
        <end position="101"/>
    </location>
</feature>
<feature type="transmembrane region" description="Helical" evidence="2">
    <location>
        <begin position="150"/>
        <end position="170"/>
    </location>
</feature>
<evidence type="ECO:0000256" key="1">
    <source>
        <dbReference type="SAM" id="MobiDB-lite"/>
    </source>
</evidence>
<feature type="region of interest" description="Disordered" evidence="1">
    <location>
        <begin position="409"/>
        <end position="534"/>
    </location>
</feature>
<proteinExistence type="predicted"/>
<name>A0A285L844_9NOCA</name>
<dbReference type="AlphaFoldDB" id="A0A285L844"/>
<organism evidence="3 4">
    <name type="scientific">Nocardia amikacinitolerans</name>
    <dbReference type="NCBI Taxonomy" id="756689"/>
    <lineage>
        <taxon>Bacteria</taxon>
        <taxon>Bacillati</taxon>
        <taxon>Actinomycetota</taxon>
        <taxon>Actinomycetes</taxon>
        <taxon>Mycobacteriales</taxon>
        <taxon>Nocardiaceae</taxon>
        <taxon>Nocardia</taxon>
    </lineage>
</organism>
<feature type="transmembrane region" description="Helical" evidence="2">
    <location>
        <begin position="113"/>
        <end position="135"/>
    </location>
</feature>
<accession>A0A285L844</accession>
<feature type="transmembrane region" description="Helical" evidence="2">
    <location>
        <begin position="230"/>
        <end position="254"/>
    </location>
</feature>
<feature type="transmembrane region" description="Helical" evidence="2">
    <location>
        <begin position="291"/>
        <end position="310"/>
    </location>
</feature>
<keyword evidence="2" id="KW-0812">Transmembrane</keyword>
<feature type="transmembrane region" description="Helical" evidence="2">
    <location>
        <begin position="24"/>
        <end position="48"/>
    </location>
</feature>
<feature type="transmembrane region" description="Helical" evidence="2">
    <location>
        <begin position="358"/>
        <end position="377"/>
    </location>
</feature>
<reference evidence="4" key="1">
    <citation type="submission" date="2017-09" db="EMBL/GenBank/DDBJ databases">
        <authorList>
            <person name="Varghese N."/>
            <person name="Submissions S."/>
        </authorList>
    </citation>
    <scope>NUCLEOTIDE SEQUENCE [LARGE SCALE GENOMIC DNA]</scope>
    <source>
        <strain evidence="4">DSM 45537</strain>
    </source>
</reference>
<feature type="compositionally biased region" description="Acidic residues" evidence="1">
    <location>
        <begin position="489"/>
        <end position="500"/>
    </location>
</feature>
<protein>
    <submittedName>
        <fullName evidence="3">Uncharacterized protein</fullName>
    </submittedName>
</protein>
<feature type="transmembrane region" description="Helical" evidence="2">
    <location>
        <begin position="266"/>
        <end position="285"/>
    </location>
</feature>
<evidence type="ECO:0000313" key="3">
    <source>
        <dbReference type="EMBL" id="SNY81052.1"/>
    </source>
</evidence>
<dbReference type="EMBL" id="OBEG01000002">
    <property type="protein sequence ID" value="SNY81052.1"/>
    <property type="molecule type" value="Genomic_DNA"/>
</dbReference>
<gene>
    <name evidence="3" type="ORF">SAMN04244553_2630</name>
</gene>
<sequence>MRSDHPSEADESGFLSLTPERARVLLLVAARPATFALSAIVVLVLVTLLAADSGLAGASGAIAASWLAVHQVPLVIGKTTLGLLPLLPTALLLGAAGRECYHAVAPNSSRTDLGWVVGAALGGPLMLTAVCLAVAEDASAVVALQPPNSLAAFGWVLFLHLVAAAAAIALRMRRRIFDLVRAPEWVIAGIYGAGRTVLRLLGCAAAVTLVSFLAHWGAIGETYRSAGNAWGFIGLTLLSLAYVPNVVLGTLGVLMGASANFGQASIGLFAVVGGPVPAVPVMAAVPTGPAAAWWAVLLVIPAAVGALGGVDAARTSGDRPTAPWATLTSAGMATLSLVLLGGLAGGELGSFGRVGLELPIFALVSFVWLAAAGYVGLVGARYFIAPVGAVLPGYDDDHDADYYDTDADYYYDDSDDYESDRRHGYADDDYADDYHDGYQDDEYYDDYDSDDEDDRYHHDDSHDEDDRYHHDDSHDEDDPHYTDSHYIDDPDEALDGELVDEPPTLTTAPRQAAPDIVDAEIIEPDADPHPDSRR</sequence>
<feature type="compositionally biased region" description="Acidic residues" evidence="1">
    <location>
        <begin position="409"/>
        <end position="418"/>
    </location>
</feature>
<feature type="transmembrane region" description="Helical" evidence="2">
    <location>
        <begin position="197"/>
        <end position="218"/>
    </location>
</feature>
<keyword evidence="2" id="KW-0472">Membrane</keyword>
<dbReference type="STRING" id="1379680.GCA_001612615_02621"/>
<feature type="compositionally biased region" description="Basic and acidic residues" evidence="1">
    <location>
        <begin position="419"/>
        <end position="438"/>
    </location>
</feature>
<dbReference type="RefSeq" id="WP_245910080.1">
    <property type="nucleotide sequence ID" value="NZ_OBEG01000002.1"/>
</dbReference>
<feature type="compositionally biased region" description="Basic and acidic residues" evidence="1">
    <location>
        <begin position="454"/>
        <end position="488"/>
    </location>
</feature>
<feature type="transmembrane region" description="Helical" evidence="2">
    <location>
        <begin position="322"/>
        <end position="346"/>
    </location>
</feature>
<evidence type="ECO:0000313" key="4">
    <source>
        <dbReference type="Proteomes" id="UP000219565"/>
    </source>
</evidence>
<keyword evidence="2" id="KW-1133">Transmembrane helix</keyword>